<dbReference type="Proteomes" id="UP000199520">
    <property type="component" value="Unassembled WGS sequence"/>
</dbReference>
<evidence type="ECO:0000256" key="6">
    <source>
        <dbReference type="ARBA" id="ARBA00023136"/>
    </source>
</evidence>
<dbReference type="Pfam" id="PF13727">
    <property type="entry name" value="CoA_binding_3"/>
    <property type="match status" value="1"/>
</dbReference>
<dbReference type="EMBL" id="FOTS01000036">
    <property type="protein sequence ID" value="SFM05142.1"/>
    <property type="molecule type" value="Genomic_DNA"/>
</dbReference>
<accession>A0A1I4MP55</accession>
<evidence type="ECO:0000256" key="3">
    <source>
        <dbReference type="ARBA" id="ARBA00022679"/>
    </source>
</evidence>
<keyword evidence="5 7" id="KW-1133">Transmembrane helix</keyword>
<dbReference type="RefSeq" id="WP_090940134.1">
    <property type="nucleotide sequence ID" value="NZ_FOTS01000036.1"/>
</dbReference>
<dbReference type="Pfam" id="PF02397">
    <property type="entry name" value="Bac_transf"/>
    <property type="match status" value="1"/>
</dbReference>
<evidence type="ECO:0000259" key="8">
    <source>
        <dbReference type="Pfam" id="PF02397"/>
    </source>
</evidence>
<feature type="domain" description="Bacterial sugar transferase" evidence="8">
    <location>
        <begin position="252"/>
        <end position="432"/>
    </location>
</feature>
<keyword evidence="4 7" id="KW-0812">Transmembrane</keyword>
<dbReference type="PANTHER" id="PTHR30576:SF0">
    <property type="entry name" value="UNDECAPRENYL-PHOSPHATE N-ACETYLGALACTOSAMINYL 1-PHOSPHATE TRANSFERASE-RELATED"/>
    <property type="match status" value="1"/>
</dbReference>
<dbReference type="NCBIfam" id="TIGR03025">
    <property type="entry name" value="EPS_sugtrans"/>
    <property type="match status" value="1"/>
</dbReference>
<evidence type="ECO:0000256" key="1">
    <source>
        <dbReference type="ARBA" id="ARBA00004141"/>
    </source>
</evidence>
<keyword evidence="6 7" id="KW-0472">Membrane</keyword>
<dbReference type="InterPro" id="IPR003362">
    <property type="entry name" value="Bact_transf"/>
</dbReference>
<evidence type="ECO:0000256" key="2">
    <source>
        <dbReference type="ARBA" id="ARBA00006464"/>
    </source>
</evidence>
<evidence type="ECO:0000313" key="10">
    <source>
        <dbReference type="Proteomes" id="UP000199520"/>
    </source>
</evidence>
<dbReference type="GO" id="GO:0016020">
    <property type="term" value="C:membrane"/>
    <property type="evidence" value="ECO:0007669"/>
    <property type="project" value="UniProtKB-SubCell"/>
</dbReference>
<feature type="transmembrane region" description="Helical" evidence="7">
    <location>
        <begin position="103"/>
        <end position="125"/>
    </location>
</feature>
<feature type="transmembrane region" description="Helical" evidence="7">
    <location>
        <begin position="76"/>
        <end position="97"/>
    </location>
</feature>
<gene>
    <name evidence="9" type="ORF">SAMN04490355_103615</name>
</gene>
<comment type="similarity">
    <text evidence="2">Belongs to the bacterial sugar transferase family.</text>
</comment>
<proteinExistence type="inferred from homology"/>
<evidence type="ECO:0000256" key="5">
    <source>
        <dbReference type="ARBA" id="ARBA00022989"/>
    </source>
</evidence>
<comment type="subcellular location">
    <subcellularLocation>
        <location evidence="1">Membrane</location>
        <topology evidence="1">Multi-pass membrane protein</topology>
    </subcellularLocation>
</comment>
<protein>
    <submittedName>
        <fullName evidence="9">Exopolysaccharide biosynthesis polyprenyl glycosylphosphotransferase</fullName>
    </submittedName>
</protein>
<keyword evidence="3 9" id="KW-0808">Transferase</keyword>
<feature type="transmembrane region" description="Helical" evidence="7">
    <location>
        <begin position="257"/>
        <end position="278"/>
    </location>
</feature>
<organism evidence="9 10">
    <name type="scientific">Pelosinus propionicus DSM 13327</name>
    <dbReference type="NCBI Taxonomy" id="1123291"/>
    <lineage>
        <taxon>Bacteria</taxon>
        <taxon>Bacillati</taxon>
        <taxon>Bacillota</taxon>
        <taxon>Negativicutes</taxon>
        <taxon>Selenomonadales</taxon>
        <taxon>Sporomusaceae</taxon>
        <taxon>Pelosinus</taxon>
    </lineage>
</organism>
<dbReference type="OrthoDB" id="9808602at2"/>
<dbReference type="PANTHER" id="PTHR30576">
    <property type="entry name" value="COLANIC BIOSYNTHESIS UDP-GLUCOSE LIPID CARRIER TRANSFERASE"/>
    <property type="match status" value="1"/>
</dbReference>
<dbReference type="AlphaFoldDB" id="A0A1I4MP55"/>
<reference evidence="10" key="1">
    <citation type="submission" date="2016-10" db="EMBL/GenBank/DDBJ databases">
        <authorList>
            <person name="Varghese N."/>
            <person name="Submissions S."/>
        </authorList>
    </citation>
    <scope>NUCLEOTIDE SEQUENCE [LARGE SCALE GENOMIC DNA]</scope>
    <source>
        <strain evidence="10">DSM 13327</strain>
    </source>
</reference>
<evidence type="ECO:0000256" key="7">
    <source>
        <dbReference type="SAM" id="Phobius"/>
    </source>
</evidence>
<sequence length="458" mass="52728">MQRRFPMLRKLILLVGDIGLLLLATYFAVIIVFNDRMSQPSFSIYYNMAPIMVVTAGILFNINGLFSLVRKRYSELLLSLAVALFNLFIIMMAASFFLREFSYPRSVLILTMVLQFMMLAAWKYIFWQTEQTLLSPKNALLIGSQIDCFRVIARLQAQPQLYYNVRYVCTDCENESWKKVNEDIDLMIVCADLSLKDKEEIVHFCNINGKQVFLIPAVYEIFCSGVELDKIDDIPVLRPSYLKPALEQRSLKRTLDILVSGTTLLLFWPIFIFVALAVKLDSPGPIFYSQVRVGRDEREFKIYKFRSMLLDAEKATGPVLAGENDPRITKVGKFLRATRLDELPQLFNVILGDMSIVGPRPERPYFVKQFKEKIPEYVYRHNVKPGITGMAQVYGKYNTTPYNKLIYDLLYIQKCNVITDLVIMLQTTRVLVTKSSTEGVIVNSQNFDLSKFEIDRVG</sequence>
<keyword evidence="10" id="KW-1185">Reference proteome</keyword>
<dbReference type="STRING" id="1123291.SAMN04490355_103615"/>
<dbReference type="InterPro" id="IPR017475">
    <property type="entry name" value="EPS_sugar_tfrase"/>
</dbReference>
<feature type="transmembrane region" description="Helical" evidence="7">
    <location>
        <begin position="45"/>
        <end position="69"/>
    </location>
</feature>
<feature type="transmembrane region" description="Helical" evidence="7">
    <location>
        <begin position="12"/>
        <end position="33"/>
    </location>
</feature>
<evidence type="ECO:0000256" key="4">
    <source>
        <dbReference type="ARBA" id="ARBA00022692"/>
    </source>
</evidence>
<name>A0A1I4MP55_9FIRM</name>
<dbReference type="GO" id="GO:0016780">
    <property type="term" value="F:phosphotransferase activity, for other substituted phosphate groups"/>
    <property type="evidence" value="ECO:0007669"/>
    <property type="project" value="TreeGrafter"/>
</dbReference>
<evidence type="ECO:0000313" key="9">
    <source>
        <dbReference type="EMBL" id="SFM05142.1"/>
    </source>
</evidence>